<sequence length="275" mass="30060">MGRFEGKVAVVTGSDSGIGQSILVGFAKEGASVVVHGIDDKLVDETVELLKAAKVDESKILKIIGFFDDDSVLKNLIDETIAKFGRLDILVNNAGVFKKPGIDHFKEAYSTENIDFVFQINTRAPFLLTELALPHLEKTKGCIINTCSAAGFDMNGKQTYFIAYATTKAALLTFTKFQAVRCEPLGVRVNAVCPGTHESPFTTRPFNYLATEEDRARYAAHKARVCSRIPVGDYGQIPDLVQTYLNLAAADHITGAIWIQDGGRLNWAPETECLP</sequence>
<name>A0AC34QM29_9BILA</name>
<accession>A0AC34QM29</accession>
<organism evidence="1 2">
    <name type="scientific">Panagrolaimus sp. JU765</name>
    <dbReference type="NCBI Taxonomy" id="591449"/>
    <lineage>
        <taxon>Eukaryota</taxon>
        <taxon>Metazoa</taxon>
        <taxon>Ecdysozoa</taxon>
        <taxon>Nematoda</taxon>
        <taxon>Chromadorea</taxon>
        <taxon>Rhabditida</taxon>
        <taxon>Tylenchina</taxon>
        <taxon>Panagrolaimomorpha</taxon>
        <taxon>Panagrolaimoidea</taxon>
        <taxon>Panagrolaimidae</taxon>
        <taxon>Panagrolaimus</taxon>
    </lineage>
</organism>
<protein>
    <submittedName>
        <fullName evidence="2">Uncharacterized protein</fullName>
    </submittedName>
</protein>
<evidence type="ECO:0000313" key="1">
    <source>
        <dbReference type="Proteomes" id="UP000887576"/>
    </source>
</evidence>
<reference evidence="2" key="1">
    <citation type="submission" date="2022-11" db="UniProtKB">
        <authorList>
            <consortium name="WormBaseParasite"/>
        </authorList>
    </citation>
    <scope>IDENTIFICATION</scope>
</reference>
<dbReference type="Proteomes" id="UP000887576">
    <property type="component" value="Unplaced"/>
</dbReference>
<proteinExistence type="predicted"/>
<evidence type="ECO:0000313" key="2">
    <source>
        <dbReference type="WBParaSite" id="JU765_v2.g17551.t1"/>
    </source>
</evidence>
<dbReference type="WBParaSite" id="JU765_v2.g17551.t1">
    <property type="protein sequence ID" value="JU765_v2.g17551.t1"/>
    <property type="gene ID" value="JU765_v2.g17551"/>
</dbReference>